<organism evidence="3 4">
    <name type="scientific">Diplodia seriata</name>
    <dbReference type="NCBI Taxonomy" id="420778"/>
    <lineage>
        <taxon>Eukaryota</taxon>
        <taxon>Fungi</taxon>
        <taxon>Dikarya</taxon>
        <taxon>Ascomycota</taxon>
        <taxon>Pezizomycotina</taxon>
        <taxon>Dothideomycetes</taxon>
        <taxon>Dothideomycetes incertae sedis</taxon>
        <taxon>Botryosphaeriales</taxon>
        <taxon>Botryosphaeriaceae</taxon>
        <taxon>Diplodia</taxon>
    </lineage>
</organism>
<name>A0A0G2GQN5_9PEZI</name>
<proteinExistence type="predicted"/>
<comment type="caution">
    <text evidence="3">The sequence shown here is derived from an EMBL/GenBank/DDBJ whole genome shotgun (WGS) entry which is preliminary data.</text>
</comment>
<gene>
    <name evidence="3" type="ORF">UCDDS831_g02011</name>
</gene>
<sequence>MQLKASVFLLAVGIGATTAQTSTTTTTDTGTTTAAIPDPTSRTTTSVDSFTTTVMNRFNLDRIGLTAHPQASIIDVNTASPDTVTYLIKCYTPSTTRSSSTSASPTGSNTTAKSSTSCNLPPEGVTLVNGPDTAGYTYTATNSGAASRIREECTIMTPSPMVSASVTCTWMADGPAVTVPMTDVDTLAPATVRSMEMLFRDVNIGDKNK</sequence>
<dbReference type="Proteomes" id="UP000034182">
    <property type="component" value="Unassembled WGS sequence"/>
</dbReference>
<keyword evidence="2" id="KW-0732">Signal</keyword>
<feature type="region of interest" description="Disordered" evidence="1">
    <location>
        <begin position="21"/>
        <end position="44"/>
    </location>
</feature>
<feature type="region of interest" description="Disordered" evidence="1">
    <location>
        <begin position="94"/>
        <end position="123"/>
    </location>
</feature>
<evidence type="ECO:0000313" key="3">
    <source>
        <dbReference type="EMBL" id="KKY25668.1"/>
    </source>
</evidence>
<reference evidence="3 4" key="2">
    <citation type="submission" date="2015-05" db="EMBL/GenBank/DDBJ databases">
        <title>Distinctive expansion of gene families associated with plant cell wall degradation and secondary metabolism in the genomes of grapevine trunk pathogens.</title>
        <authorList>
            <person name="Lawrence D.P."/>
            <person name="Travadon R."/>
            <person name="Rolshausen P.E."/>
            <person name="Baumgartner K."/>
        </authorList>
    </citation>
    <scope>NUCLEOTIDE SEQUENCE [LARGE SCALE GENOMIC DNA]</scope>
    <source>
        <strain evidence="3">DS831</strain>
    </source>
</reference>
<protein>
    <submittedName>
        <fullName evidence="3">Uncharacterized protein</fullName>
    </submittedName>
</protein>
<feature type="compositionally biased region" description="Low complexity" evidence="1">
    <location>
        <begin position="94"/>
        <end position="111"/>
    </location>
</feature>
<dbReference type="AlphaFoldDB" id="A0A0G2GQN5"/>
<reference evidence="3 4" key="1">
    <citation type="submission" date="2015-03" db="EMBL/GenBank/DDBJ databases">
        <authorList>
            <person name="Morales-Cruz A."/>
            <person name="Amrine K.C."/>
            <person name="Cantu D."/>
        </authorList>
    </citation>
    <scope>NUCLEOTIDE SEQUENCE [LARGE SCALE GENOMIC DNA]</scope>
    <source>
        <strain evidence="3">DS831</strain>
    </source>
</reference>
<evidence type="ECO:0000256" key="1">
    <source>
        <dbReference type="SAM" id="MobiDB-lite"/>
    </source>
</evidence>
<dbReference type="EMBL" id="LAQI01000036">
    <property type="protein sequence ID" value="KKY25668.1"/>
    <property type="molecule type" value="Genomic_DNA"/>
</dbReference>
<feature type="chain" id="PRO_5002544901" evidence="2">
    <location>
        <begin position="20"/>
        <end position="209"/>
    </location>
</feature>
<feature type="signal peptide" evidence="2">
    <location>
        <begin position="1"/>
        <end position="19"/>
    </location>
</feature>
<evidence type="ECO:0000313" key="4">
    <source>
        <dbReference type="Proteomes" id="UP000034182"/>
    </source>
</evidence>
<evidence type="ECO:0000256" key="2">
    <source>
        <dbReference type="SAM" id="SignalP"/>
    </source>
</evidence>
<accession>A0A0G2GQN5</accession>